<protein>
    <recommendedName>
        <fullName evidence="2">DUF6824 domain-containing protein</fullName>
    </recommendedName>
</protein>
<dbReference type="EMBL" id="JAGRRH010000022">
    <property type="protein sequence ID" value="KAG7345115.1"/>
    <property type="molecule type" value="Genomic_DNA"/>
</dbReference>
<feature type="region of interest" description="Disordered" evidence="1">
    <location>
        <begin position="619"/>
        <end position="667"/>
    </location>
</feature>
<dbReference type="Proteomes" id="UP000693970">
    <property type="component" value="Unassembled WGS sequence"/>
</dbReference>
<dbReference type="OrthoDB" id="48408at2759"/>
<reference evidence="3" key="1">
    <citation type="journal article" date="2021" name="Sci. Rep.">
        <title>Diploid genomic architecture of Nitzschia inconspicua, an elite biomass production diatom.</title>
        <authorList>
            <person name="Oliver A."/>
            <person name="Podell S."/>
            <person name="Pinowska A."/>
            <person name="Traller J.C."/>
            <person name="Smith S.R."/>
            <person name="McClure R."/>
            <person name="Beliaev A."/>
            <person name="Bohutskyi P."/>
            <person name="Hill E.A."/>
            <person name="Rabines A."/>
            <person name="Zheng H."/>
            <person name="Allen L.Z."/>
            <person name="Kuo A."/>
            <person name="Grigoriev I.V."/>
            <person name="Allen A.E."/>
            <person name="Hazlebeck D."/>
            <person name="Allen E.E."/>
        </authorList>
    </citation>
    <scope>NUCLEOTIDE SEQUENCE</scope>
    <source>
        <strain evidence="3">Hildebrandi</strain>
    </source>
</reference>
<feature type="compositionally biased region" description="Basic and acidic residues" evidence="1">
    <location>
        <begin position="628"/>
        <end position="637"/>
    </location>
</feature>
<feature type="region of interest" description="Disordered" evidence="1">
    <location>
        <begin position="115"/>
        <end position="139"/>
    </location>
</feature>
<feature type="domain" description="DUF6824" evidence="2">
    <location>
        <begin position="534"/>
        <end position="615"/>
    </location>
</feature>
<evidence type="ECO:0000256" key="1">
    <source>
        <dbReference type="SAM" id="MobiDB-lite"/>
    </source>
</evidence>
<proteinExistence type="predicted"/>
<comment type="caution">
    <text evidence="3">The sequence shown here is derived from an EMBL/GenBank/DDBJ whole genome shotgun (WGS) entry which is preliminary data.</text>
</comment>
<organism evidence="3 4">
    <name type="scientific">Nitzschia inconspicua</name>
    <dbReference type="NCBI Taxonomy" id="303405"/>
    <lineage>
        <taxon>Eukaryota</taxon>
        <taxon>Sar</taxon>
        <taxon>Stramenopiles</taxon>
        <taxon>Ochrophyta</taxon>
        <taxon>Bacillariophyta</taxon>
        <taxon>Bacillariophyceae</taxon>
        <taxon>Bacillariophycidae</taxon>
        <taxon>Bacillariales</taxon>
        <taxon>Bacillariaceae</taxon>
        <taxon>Nitzschia</taxon>
    </lineage>
</organism>
<feature type="compositionally biased region" description="Acidic residues" evidence="1">
    <location>
        <begin position="128"/>
        <end position="138"/>
    </location>
</feature>
<gene>
    <name evidence="3" type="ORF">IV203_032646</name>
</gene>
<dbReference type="Pfam" id="PF20710">
    <property type="entry name" value="DUF6824"/>
    <property type="match status" value="1"/>
</dbReference>
<evidence type="ECO:0000313" key="4">
    <source>
        <dbReference type="Proteomes" id="UP000693970"/>
    </source>
</evidence>
<keyword evidence="4" id="KW-1185">Reference proteome</keyword>
<name>A0A9K3PF92_9STRA</name>
<accession>A0A9K3PF92</accession>
<sequence length="682" mass="76981">MEHPSKNKQNLFNPTFSQPFTSTGTIIGFELTSAIPFRSSDFFPDRKLLGASKLCRAPFVHNSFLNFFVHINTWSYLTGRMFETLTLHIAMTEGSAYSDPLAETSFDDAIISSPVQEKNGDAGIEPPGDSDEDEEDEQPLTAASVFQGEDDGSFIYTGVSKDAVEFVHVSVEAAHNAAAAAAAAANGVVTPDPIEIFSNNTGKQIPETPNEVQLVDEILAQEFNQLSVEEKDRILFEIHGLASDEDPEDLDSYYSAMERHLCEIPEKKAFEAAKYYNADFVKKNRLAFLRAERFNPKAAATLMAKHFESKQFLFGGGEILAREIRYSDLCKKTILLMESGFVQVLPRRDAAGRSILFVRPQLQSKAMQQLGPGPPSLHSEYATKAMWYMLSTTLQDEETQKKGIVAVMVGNHDCMDIDIKTMQKFHEARESLPKKIVGIHLCSDDLSITNSMAPAKLHMMTKEMRMHFRPHISKDPKQIIFELQTFGIPITEEYLKPDAQVNVTWLREWLDIRKSQEEESKDSPAGVLVPRKFDVLFGRGKNNREHTGNLRCSLLVEMHMEQYENASKYEKTMIAERIVSMVEESLGRFLKFEAKKGWVEVSREEAREKVSHFFRFQRSKMNSNGDNRGGKRDEKSLTDTQGQHAKRITPCASPELPTPESDNVRVVKRKSFNEVEEGGKEC</sequence>
<dbReference type="InterPro" id="IPR049227">
    <property type="entry name" value="DUF6824"/>
</dbReference>
<dbReference type="AlphaFoldDB" id="A0A9K3PF92"/>
<reference evidence="3" key="2">
    <citation type="submission" date="2021-04" db="EMBL/GenBank/DDBJ databases">
        <authorList>
            <person name="Podell S."/>
        </authorList>
    </citation>
    <scope>NUCLEOTIDE SEQUENCE</scope>
    <source>
        <strain evidence="3">Hildebrandi</strain>
    </source>
</reference>
<evidence type="ECO:0000313" key="3">
    <source>
        <dbReference type="EMBL" id="KAG7345115.1"/>
    </source>
</evidence>
<evidence type="ECO:0000259" key="2">
    <source>
        <dbReference type="Pfam" id="PF20710"/>
    </source>
</evidence>